<sequence>MCLMEAGLLAWGYGVSDLLPSQPCYRPVASRDRQQAQPPLTVAGAAADYEILLQYEAETRARHSLSSRLRSTIHLFENIF</sequence>
<evidence type="ECO:0000313" key="1">
    <source>
        <dbReference type="EMBL" id="ARW10724.1"/>
    </source>
</evidence>
<proteinExistence type="predicted"/>
<dbReference type="AlphaFoldDB" id="A0A1Y0UYT5"/>
<dbReference type="EMBL" id="CP021524">
    <property type="protein sequence ID" value="ARW10724.1"/>
    <property type="molecule type" value="Genomic_DNA"/>
</dbReference>
<reference evidence="1 2" key="1">
    <citation type="submission" date="2017-05" db="EMBL/GenBank/DDBJ databases">
        <title>Genome sequence of Acetobacter pasteurianus subsp. ascendens strain SRCM101447.</title>
        <authorList>
            <person name="Cho S.H."/>
        </authorList>
    </citation>
    <scope>NUCLEOTIDE SEQUENCE [LARGE SCALE GENOMIC DNA]</scope>
    <source>
        <strain evidence="1 2">SRCM101447</strain>
    </source>
</reference>
<name>A0A1Y0UYT5_9PROT</name>
<protein>
    <submittedName>
        <fullName evidence="1">Uncharacterized protein</fullName>
    </submittedName>
</protein>
<organism evidence="1 2">
    <name type="scientific">Acetobacter ascendens</name>
    <dbReference type="NCBI Taxonomy" id="481146"/>
    <lineage>
        <taxon>Bacteria</taxon>
        <taxon>Pseudomonadati</taxon>
        <taxon>Pseudomonadota</taxon>
        <taxon>Alphaproteobacteria</taxon>
        <taxon>Acetobacterales</taxon>
        <taxon>Acetobacteraceae</taxon>
        <taxon>Acetobacter</taxon>
    </lineage>
</organism>
<accession>A0A1Y0UYT5</accession>
<dbReference type="Proteomes" id="UP000195633">
    <property type="component" value="Chromosome"/>
</dbReference>
<evidence type="ECO:0000313" key="2">
    <source>
        <dbReference type="Proteomes" id="UP000195633"/>
    </source>
</evidence>
<gene>
    <name evidence="1" type="ORF">S101447_01653</name>
</gene>